<dbReference type="CDD" id="cd17321">
    <property type="entry name" value="MFS_MMR_MDR_like"/>
    <property type="match status" value="1"/>
</dbReference>
<feature type="transmembrane region" description="Helical" evidence="8">
    <location>
        <begin position="359"/>
        <end position="378"/>
    </location>
</feature>
<feature type="transmembrane region" description="Helical" evidence="8">
    <location>
        <begin position="264"/>
        <end position="286"/>
    </location>
</feature>
<dbReference type="AlphaFoldDB" id="A0A919BCP5"/>
<dbReference type="RefSeq" id="WP_150236009.1">
    <property type="nucleotide sequence ID" value="NZ_BNBE01000001.1"/>
</dbReference>
<comment type="subcellular location">
    <subcellularLocation>
        <location evidence="1">Cell membrane</location>
        <topology evidence="1">Multi-pass membrane protein</topology>
    </subcellularLocation>
</comment>
<protein>
    <submittedName>
        <fullName evidence="10">MFS transporter</fullName>
    </submittedName>
</protein>
<dbReference type="InterPro" id="IPR011701">
    <property type="entry name" value="MFS"/>
</dbReference>
<sequence length="412" mass="41567">MTTARATPPAAPAAPAAAASPLRWWALAALAAAQLTVVMEMNLVPVALPTVQRELGLGGAERALVVSVYTLAFGLLFLPAGRLSERLGRRRAFVLGLAGFGAASLLTGTADGPGTLLVLRGLQGAFGALALAPASMALVARTFPDPRERGTAIGVFTAVAGGGGGLGVLFGGLLTEHASWRWCMYGLAPLAAFAIAVALYAIPADTPAEHRTTGPLLPLRVLRDRTRAGVFLAVFTANIGTFGGFAVISYTLQEGAAWSPTGAGLAILPLTAVVVANSVFGAPFLLRTLTPKVLLSSGTALVAAGTGWLAVAASGTPYAVGVLPSVLLMGFGITWIMISANGTLAQRTELRDMATAGGMVNITTQLGGAVGVPLMLALDARTAAVTAGALIALAAVLVAVLVDAPRLRGAAH</sequence>
<feature type="transmembrane region" description="Helical" evidence="8">
    <location>
        <begin position="230"/>
        <end position="252"/>
    </location>
</feature>
<keyword evidence="5 8" id="KW-1133">Transmembrane helix</keyword>
<reference evidence="10" key="1">
    <citation type="journal article" date="2014" name="Int. J. Syst. Evol. Microbiol.">
        <title>Complete genome sequence of Corynebacterium casei LMG S-19264T (=DSM 44701T), isolated from a smear-ripened cheese.</title>
        <authorList>
            <consortium name="US DOE Joint Genome Institute (JGI-PGF)"/>
            <person name="Walter F."/>
            <person name="Albersmeier A."/>
            <person name="Kalinowski J."/>
            <person name="Ruckert C."/>
        </authorList>
    </citation>
    <scope>NUCLEOTIDE SEQUENCE</scope>
    <source>
        <strain evidence="10">JCM 4122</strain>
    </source>
</reference>
<evidence type="ECO:0000259" key="9">
    <source>
        <dbReference type="PROSITE" id="PS50850"/>
    </source>
</evidence>
<dbReference type="InterPro" id="IPR036259">
    <property type="entry name" value="MFS_trans_sf"/>
</dbReference>
<organism evidence="10 11">
    <name type="scientific">Streptomyces filamentosus</name>
    <name type="common">Streptomyces roseosporus</name>
    <dbReference type="NCBI Taxonomy" id="67294"/>
    <lineage>
        <taxon>Bacteria</taxon>
        <taxon>Bacillati</taxon>
        <taxon>Actinomycetota</taxon>
        <taxon>Actinomycetes</taxon>
        <taxon>Kitasatosporales</taxon>
        <taxon>Streptomycetaceae</taxon>
        <taxon>Streptomyces</taxon>
    </lineage>
</organism>
<proteinExistence type="predicted"/>
<dbReference type="GO" id="GO:0046677">
    <property type="term" value="P:response to antibiotic"/>
    <property type="evidence" value="ECO:0007669"/>
    <property type="project" value="UniProtKB-KW"/>
</dbReference>
<gene>
    <name evidence="10" type="ORF">GCM10017667_06700</name>
</gene>
<evidence type="ECO:0000313" key="11">
    <source>
        <dbReference type="Proteomes" id="UP000632849"/>
    </source>
</evidence>
<dbReference type="Gene3D" id="1.20.1250.20">
    <property type="entry name" value="MFS general substrate transporter like domains"/>
    <property type="match status" value="1"/>
</dbReference>
<dbReference type="SUPFAM" id="SSF103473">
    <property type="entry name" value="MFS general substrate transporter"/>
    <property type="match status" value="1"/>
</dbReference>
<dbReference type="PANTHER" id="PTHR42718">
    <property type="entry name" value="MAJOR FACILITATOR SUPERFAMILY MULTIDRUG TRANSPORTER MFSC"/>
    <property type="match status" value="1"/>
</dbReference>
<dbReference type="EMBL" id="BNBE01000001">
    <property type="protein sequence ID" value="GHF81615.1"/>
    <property type="molecule type" value="Genomic_DNA"/>
</dbReference>
<accession>A0A919BCP5</accession>
<feature type="transmembrane region" description="Helical" evidence="8">
    <location>
        <begin position="24"/>
        <end position="43"/>
    </location>
</feature>
<keyword evidence="11" id="KW-1185">Reference proteome</keyword>
<dbReference type="PANTHER" id="PTHR42718:SF46">
    <property type="entry name" value="BLR6921 PROTEIN"/>
    <property type="match status" value="1"/>
</dbReference>
<reference evidence="10" key="2">
    <citation type="submission" date="2020-09" db="EMBL/GenBank/DDBJ databases">
        <authorList>
            <person name="Sun Q."/>
            <person name="Ohkuma M."/>
        </authorList>
    </citation>
    <scope>NUCLEOTIDE SEQUENCE</scope>
    <source>
        <strain evidence="10">JCM 4122</strain>
    </source>
</reference>
<feature type="transmembrane region" description="Helical" evidence="8">
    <location>
        <begin position="293"/>
        <end position="312"/>
    </location>
</feature>
<evidence type="ECO:0000256" key="3">
    <source>
        <dbReference type="ARBA" id="ARBA00022475"/>
    </source>
</evidence>
<dbReference type="InterPro" id="IPR020846">
    <property type="entry name" value="MFS_dom"/>
</dbReference>
<feature type="transmembrane region" description="Helical" evidence="8">
    <location>
        <begin position="63"/>
        <end position="80"/>
    </location>
</feature>
<comment type="caution">
    <text evidence="10">The sequence shown here is derived from an EMBL/GenBank/DDBJ whole genome shotgun (WGS) entry which is preliminary data.</text>
</comment>
<dbReference type="PROSITE" id="PS50850">
    <property type="entry name" value="MFS"/>
    <property type="match status" value="1"/>
</dbReference>
<evidence type="ECO:0000256" key="1">
    <source>
        <dbReference type="ARBA" id="ARBA00004651"/>
    </source>
</evidence>
<dbReference type="InterPro" id="IPR005829">
    <property type="entry name" value="Sugar_transporter_CS"/>
</dbReference>
<feature type="transmembrane region" description="Helical" evidence="8">
    <location>
        <begin position="92"/>
        <end position="110"/>
    </location>
</feature>
<feature type="transmembrane region" description="Helical" evidence="8">
    <location>
        <begin position="318"/>
        <end position="338"/>
    </location>
</feature>
<dbReference type="PROSITE" id="PS00216">
    <property type="entry name" value="SUGAR_TRANSPORT_1"/>
    <property type="match status" value="1"/>
</dbReference>
<keyword evidence="6 8" id="KW-0472">Membrane</keyword>
<feature type="transmembrane region" description="Helical" evidence="8">
    <location>
        <begin position="152"/>
        <end position="173"/>
    </location>
</feature>
<evidence type="ECO:0000256" key="6">
    <source>
        <dbReference type="ARBA" id="ARBA00023136"/>
    </source>
</evidence>
<feature type="transmembrane region" description="Helical" evidence="8">
    <location>
        <begin position="384"/>
        <end position="402"/>
    </location>
</feature>
<name>A0A919BCP5_STRFL</name>
<dbReference type="Pfam" id="PF07690">
    <property type="entry name" value="MFS_1"/>
    <property type="match status" value="1"/>
</dbReference>
<evidence type="ECO:0000256" key="2">
    <source>
        <dbReference type="ARBA" id="ARBA00022448"/>
    </source>
</evidence>
<feature type="domain" description="Major facilitator superfamily (MFS) profile" evidence="9">
    <location>
        <begin position="26"/>
        <end position="406"/>
    </location>
</feature>
<evidence type="ECO:0000256" key="7">
    <source>
        <dbReference type="ARBA" id="ARBA00023251"/>
    </source>
</evidence>
<keyword evidence="3" id="KW-1003">Cell membrane</keyword>
<dbReference type="GeneID" id="95663654"/>
<keyword evidence="4 8" id="KW-0812">Transmembrane</keyword>
<evidence type="ECO:0000256" key="8">
    <source>
        <dbReference type="SAM" id="Phobius"/>
    </source>
</evidence>
<dbReference type="GO" id="GO:0005886">
    <property type="term" value="C:plasma membrane"/>
    <property type="evidence" value="ECO:0007669"/>
    <property type="project" value="UniProtKB-SubCell"/>
</dbReference>
<keyword evidence="2" id="KW-0813">Transport</keyword>
<evidence type="ECO:0000256" key="4">
    <source>
        <dbReference type="ARBA" id="ARBA00022692"/>
    </source>
</evidence>
<dbReference type="GO" id="GO:0022857">
    <property type="term" value="F:transmembrane transporter activity"/>
    <property type="evidence" value="ECO:0007669"/>
    <property type="project" value="InterPro"/>
</dbReference>
<feature type="transmembrane region" description="Helical" evidence="8">
    <location>
        <begin position="122"/>
        <end position="140"/>
    </location>
</feature>
<feature type="transmembrane region" description="Helical" evidence="8">
    <location>
        <begin position="179"/>
        <end position="202"/>
    </location>
</feature>
<evidence type="ECO:0000256" key="5">
    <source>
        <dbReference type="ARBA" id="ARBA00022989"/>
    </source>
</evidence>
<dbReference type="Proteomes" id="UP000632849">
    <property type="component" value="Unassembled WGS sequence"/>
</dbReference>
<keyword evidence="7" id="KW-0046">Antibiotic resistance</keyword>
<evidence type="ECO:0000313" key="10">
    <source>
        <dbReference type="EMBL" id="GHF81615.1"/>
    </source>
</evidence>